<dbReference type="Proteomes" id="UP000238296">
    <property type="component" value="Unassembled WGS sequence"/>
</dbReference>
<accession>A0A2S8BBU0</accession>
<organism evidence="3 4">
    <name type="scientific">Mycobacterium talmoniae</name>
    <dbReference type="NCBI Taxonomy" id="1858794"/>
    <lineage>
        <taxon>Bacteria</taxon>
        <taxon>Bacillati</taxon>
        <taxon>Actinomycetota</taxon>
        <taxon>Actinomycetes</taxon>
        <taxon>Mycobacteriales</taxon>
        <taxon>Mycobacteriaceae</taxon>
        <taxon>Mycobacterium</taxon>
    </lineage>
</organism>
<dbReference type="EMBL" id="PPEA01000966">
    <property type="protein sequence ID" value="PQM44120.1"/>
    <property type="molecule type" value="Genomic_DNA"/>
</dbReference>
<evidence type="ECO:0000313" key="3">
    <source>
        <dbReference type="EMBL" id="PQM44120.1"/>
    </source>
</evidence>
<name>A0A2S8BBU0_9MYCO</name>
<feature type="domain" description="DUF5632" evidence="2">
    <location>
        <begin position="40"/>
        <end position="119"/>
    </location>
</feature>
<dbReference type="InterPro" id="IPR040833">
    <property type="entry name" value="DUF5631"/>
</dbReference>
<protein>
    <recommendedName>
        <fullName evidence="5">Tat (Twin-arginine translocation) pathway signal sequence</fullName>
    </recommendedName>
</protein>
<dbReference type="InterPro" id="IPR040604">
    <property type="entry name" value="DUF5632"/>
</dbReference>
<gene>
    <name evidence="3" type="ORF">C1Y40_05721</name>
</gene>
<evidence type="ECO:0008006" key="5">
    <source>
        <dbReference type="Google" id="ProtNLM"/>
    </source>
</evidence>
<sequence length="250" mass="26471">MVRQSAGIATPPPTPAVVSEQAVGVTAGGAIAGATSADATARTRLQNLVDTVARQEPRLNWAAGERPDHSTVLVTDLVCGWIPPHVDIPVGVRLLEPARRRGDVEALLGEVTVTASYTPGQHLPQAEDVDPVPTSPRARHGLVVDELGWELGQATKWRDGLPRLAHTLARAATRDTGVAPAEYQALREHLATVAERVLRAYPDDLEGAAIENWQLLATIAALVNGSTAVAHYHFAWFQALSRAAAGGALL</sequence>
<reference evidence="3 4" key="1">
    <citation type="journal article" date="2017" name="Int. J. Syst. Evol. Microbiol.">
        <title>Mycobacterium talmoniae sp. nov., a slowly growing mycobacterium isolated from human respiratory samples.</title>
        <authorList>
            <person name="Davidson R.M."/>
            <person name="DeGroote M.A."/>
            <person name="Marola J.L."/>
            <person name="Buss S."/>
            <person name="Jones V."/>
            <person name="McNeil M.R."/>
            <person name="Freifeld A.G."/>
            <person name="Elaine Epperson L."/>
            <person name="Hasan N.A."/>
            <person name="Jackson M."/>
            <person name="Iwen P.C."/>
            <person name="Salfinger M."/>
            <person name="Strong M."/>
        </authorList>
    </citation>
    <scope>NUCLEOTIDE SEQUENCE [LARGE SCALE GENOMIC DNA]</scope>
    <source>
        <strain evidence="3 4">ATCC BAA-2683</strain>
    </source>
</reference>
<evidence type="ECO:0000259" key="2">
    <source>
        <dbReference type="Pfam" id="PF18646"/>
    </source>
</evidence>
<evidence type="ECO:0000259" key="1">
    <source>
        <dbReference type="Pfam" id="PF18645"/>
    </source>
</evidence>
<proteinExistence type="predicted"/>
<dbReference type="Pfam" id="PF18646">
    <property type="entry name" value="DUF5632"/>
    <property type="match status" value="1"/>
</dbReference>
<evidence type="ECO:0000313" key="4">
    <source>
        <dbReference type="Proteomes" id="UP000238296"/>
    </source>
</evidence>
<comment type="caution">
    <text evidence="3">The sequence shown here is derived from an EMBL/GenBank/DDBJ whole genome shotgun (WGS) entry which is preliminary data.</text>
</comment>
<dbReference type="AlphaFoldDB" id="A0A2S8BBU0"/>
<dbReference type="Pfam" id="PF18645">
    <property type="entry name" value="DUF5631"/>
    <property type="match status" value="1"/>
</dbReference>
<feature type="domain" description="DUF5631" evidence="1">
    <location>
        <begin position="144"/>
        <end position="240"/>
    </location>
</feature>